<accession>A0A0D2LEH4</accession>
<evidence type="ECO:0000256" key="1">
    <source>
        <dbReference type="SAM" id="Phobius"/>
    </source>
</evidence>
<reference evidence="3" key="1">
    <citation type="submission" date="2014-04" db="EMBL/GenBank/DDBJ databases">
        <title>Evolutionary Origins and Diversification of the Mycorrhizal Mutualists.</title>
        <authorList>
            <consortium name="DOE Joint Genome Institute"/>
            <consortium name="Mycorrhizal Genomics Consortium"/>
            <person name="Kohler A."/>
            <person name="Kuo A."/>
            <person name="Nagy L.G."/>
            <person name="Floudas D."/>
            <person name="Copeland A."/>
            <person name="Barry K.W."/>
            <person name="Cichocki N."/>
            <person name="Veneault-Fourrey C."/>
            <person name="LaButti K."/>
            <person name="Lindquist E.A."/>
            <person name="Lipzen A."/>
            <person name="Lundell T."/>
            <person name="Morin E."/>
            <person name="Murat C."/>
            <person name="Riley R."/>
            <person name="Ohm R."/>
            <person name="Sun H."/>
            <person name="Tunlid A."/>
            <person name="Henrissat B."/>
            <person name="Grigoriev I.V."/>
            <person name="Hibbett D.S."/>
            <person name="Martin F."/>
        </authorList>
    </citation>
    <scope>NUCLEOTIDE SEQUENCE [LARGE SCALE GENOMIC DNA]</scope>
    <source>
        <strain evidence="3">FD-334 SS-4</strain>
    </source>
</reference>
<proteinExistence type="predicted"/>
<dbReference type="Proteomes" id="UP000054270">
    <property type="component" value="Unassembled WGS sequence"/>
</dbReference>
<dbReference type="AlphaFoldDB" id="A0A0D2LEH4"/>
<sequence>MRHSLPCGLLCGLSLQRWPLAGLFSLSFAPHRLLPAFLASASIIVGSIIVVAVAVTLLMVALGSVAIGGGVCLLVGVIGSVIGLYVVVVVAGLAAMVVVVAIVMGWSGSRWDGGGKKGGDVACRSNACGTLLAYT</sequence>
<keyword evidence="1" id="KW-0812">Transmembrane</keyword>
<keyword evidence="1" id="KW-0472">Membrane</keyword>
<keyword evidence="1" id="KW-1133">Transmembrane helix</keyword>
<keyword evidence="3" id="KW-1185">Reference proteome</keyword>
<feature type="transmembrane region" description="Helical" evidence="1">
    <location>
        <begin position="84"/>
        <end position="107"/>
    </location>
</feature>
<feature type="transmembrane region" description="Helical" evidence="1">
    <location>
        <begin position="60"/>
        <end position="78"/>
    </location>
</feature>
<protein>
    <submittedName>
        <fullName evidence="2">Uncharacterized protein</fullName>
    </submittedName>
</protein>
<feature type="transmembrane region" description="Helical" evidence="1">
    <location>
        <begin position="33"/>
        <end position="53"/>
    </location>
</feature>
<evidence type="ECO:0000313" key="2">
    <source>
        <dbReference type="EMBL" id="KJA25912.1"/>
    </source>
</evidence>
<dbReference type="EMBL" id="KN817529">
    <property type="protein sequence ID" value="KJA25912.1"/>
    <property type="molecule type" value="Genomic_DNA"/>
</dbReference>
<gene>
    <name evidence="2" type="ORF">HYPSUDRAFT_199160</name>
</gene>
<organism evidence="2 3">
    <name type="scientific">Hypholoma sublateritium (strain FD-334 SS-4)</name>
    <dbReference type="NCBI Taxonomy" id="945553"/>
    <lineage>
        <taxon>Eukaryota</taxon>
        <taxon>Fungi</taxon>
        <taxon>Dikarya</taxon>
        <taxon>Basidiomycota</taxon>
        <taxon>Agaricomycotina</taxon>
        <taxon>Agaricomycetes</taxon>
        <taxon>Agaricomycetidae</taxon>
        <taxon>Agaricales</taxon>
        <taxon>Agaricineae</taxon>
        <taxon>Strophariaceae</taxon>
        <taxon>Hypholoma</taxon>
    </lineage>
</organism>
<name>A0A0D2LEH4_HYPSF</name>
<evidence type="ECO:0000313" key="3">
    <source>
        <dbReference type="Proteomes" id="UP000054270"/>
    </source>
</evidence>